<gene>
    <name evidence="2" type="ORF">DZC30_21140</name>
</gene>
<comment type="caution">
    <text evidence="2">The sequence shown here is derived from an EMBL/GenBank/DDBJ whole genome shotgun (WGS) entry which is preliminary data.</text>
</comment>
<feature type="transmembrane region" description="Helical" evidence="1">
    <location>
        <begin position="32"/>
        <end position="58"/>
    </location>
</feature>
<organism evidence="2 3">
    <name type="scientific">Comamonas testosteroni</name>
    <name type="common">Pseudomonas testosteroni</name>
    <dbReference type="NCBI Taxonomy" id="285"/>
    <lineage>
        <taxon>Bacteria</taxon>
        <taxon>Pseudomonadati</taxon>
        <taxon>Pseudomonadota</taxon>
        <taxon>Betaproteobacteria</taxon>
        <taxon>Burkholderiales</taxon>
        <taxon>Comamonadaceae</taxon>
        <taxon>Comamonas</taxon>
    </lineage>
</organism>
<keyword evidence="1" id="KW-0812">Transmembrane</keyword>
<feature type="transmembrane region" description="Helical" evidence="1">
    <location>
        <begin position="78"/>
        <end position="100"/>
    </location>
</feature>
<reference evidence="2 3" key="1">
    <citation type="submission" date="2018-08" db="EMBL/GenBank/DDBJ databases">
        <title>Comamonas testosteroni strain SWCO2.</title>
        <authorList>
            <person name="Jiang N."/>
            <person name="Zhang X.Z."/>
        </authorList>
    </citation>
    <scope>NUCLEOTIDE SEQUENCE [LARGE SCALE GENOMIC DNA]</scope>
    <source>
        <strain evidence="2 3">SWCO2</strain>
    </source>
</reference>
<accession>A0A373F7L5</accession>
<keyword evidence="1" id="KW-0472">Membrane</keyword>
<evidence type="ECO:0000313" key="2">
    <source>
        <dbReference type="EMBL" id="RGE39947.1"/>
    </source>
</evidence>
<dbReference type="Proteomes" id="UP000261948">
    <property type="component" value="Unassembled WGS sequence"/>
</dbReference>
<name>A0A373F7L5_COMTE</name>
<keyword evidence="1" id="KW-1133">Transmembrane helix</keyword>
<dbReference type="AlphaFoldDB" id="A0A373F7L5"/>
<dbReference type="EMBL" id="QURR01000043">
    <property type="protein sequence ID" value="RGE39947.1"/>
    <property type="molecule type" value="Genomic_DNA"/>
</dbReference>
<proteinExistence type="predicted"/>
<protein>
    <submittedName>
        <fullName evidence="2">Uncharacterized protein</fullName>
    </submittedName>
</protein>
<evidence type="ECO:0000313" key="3">
    <source>
        <dbReference type="Proteomes" id="UP000261948"/>
    </source>
</evidence>
<keyword evidence="3" id="KW-1185">Reference proteome</keyword>
<evidence type="ECO:0000256" key="1">
    <source>
        <dbReference type="SAM" id="Phobius"/>
    </source>
</evidence>
<sequence>MASSSGEWKIEASGLSWKSSDSPFKLWDWVEVVAIMTAMYAAMMIFVWVLAVLLLTVVVLLKGESWVEMILNWLSPDLWLGGLGIALALAAIPMLIGLFLRHVTAYRFDVQQQQLVITQQYAGFRPFERRYAWNSIVGIYPFASESSSSSAGLRVVLNNAKGKEFTRYIGEGQSQSALEAQAQWLQNHLGEKVHDLVVYAGD</sequence>